<dbReference type="CDD" id="cd17039">
    <property type="entry name" value="Ubl_ubiquitin_like"/>
    <property type="match status" value="1"/>
</dbReference>
<organism evidence="3">
    <name type="scientific">Chromera velia CCMP2878</name>
    <dbReference type="NCBI Taxonomy" id="1169474"/>
    <lineage>
        <taxon>Eukaryota</taxon>
        <taxon>Sar</taxon>
        <taxon>Alveolata</taxon>
        <taxon>Colpodellida</taxon>
        <taxon>Chromeraceae</taxon>
        <taxon>Chromera</taxon>
    </lineage>
</organism>
<protein>
    <recommendedName>
        <fullName evidence="2">Ubiquitin-like domain-containing protein</fullName>
    </recommendedName>
</protein>
<dbReference type="SMART" id="SM00213">
    <property type="entry name" value="UBQ"/>
    <property type="match status" value="1"/>
</dbReference>
<accession>A0A0G4GYF7</accession>
<dbReference type="PANTHER" id="PTHR47725">
    <property type="entry name" value="OS03G0364000 PROTEIN"/>
    <property type="match status" value="1"/>
</dbReference>
<name>A0A0G4GYF7_9ALVE</name>
<dbReference type="Gene3D" id="3.10.20.90">
    <property type="entry name" value="Phosphatidylinositol 3-kinase Catalytic Subunit, Chain A, domain 1"/>
    <property type="match status" value="1"/>
</dbReference>
<evidence type="ECO:0000256" key="1">
    <source>
        <dbReference type="SAM" id="MobiDB-lite"/>
    </source>
</evidence>
<dbReference type="Pfam" id="PF00240">
    <property type="entry name" value="ubiquitin"/>
    <property type="match status" value="1"/>
</dbReference>
<dbReference type="SUPFAM" id="SSF54236">
    <property type="entry name" value="Ubiquitin-like"/>
    <property type="match status" value="1"/>
</dbReference>
<feature type="domain" description="Ubiquitin-like" evidence="2">
    <location>
        <begin position="8"/>
        <end position="82"/>
    </location>
</feature>
<dbReference type="VEuPathDB" id="CryptoDB:Cvel_23905"/>
<gene>
    <name evidence="3" type="ORF">Cvel_23905</name>
</gene>
<reference evidence="3" key="1">
    <citation type="submission" date="2014-11" db="EMBL/GenBank/DDBJ databases">
        <authorList>
            <person name="Otto D Thomas"/>
            <person name="Naeem Raeece"/>
        </authorList>
    </citation>
    <scope>NUCLEOTIDE SEQUENCE</scope>
</reference>
<dbReference type="PROSITE" id="PS50053">
    <property type="entry name" value="UBIQUITIN_2"/>
    <property type="match status" value="1"/>
</dbReference>
<dbReference type="PANTHER" id="PTHR47725:SF2">
    <property type="entry name" value="UBIQUITIN-LIKE DOMAIN-CONTAINING PROTEIN"/>
    <property type="match status" value="1"/>
</dbReference>
<sequence length="117" mass="12922">MLDPLDSIHIKVKRKHRTMFLLCYPDETVGTIRDKISAMTGRDGAQFRLLHGKLTLTDEVTVKAAKLQNGDVVHLVYKIEGKEEFEQPDVTSLQPATVTDGSAQTMLGGTLDQTAPK</sequence>
<dbReference type="AlphaFoldDB" id="A0A0G4GYF7"/>
<dbReference type="InterPro" id="IPR000626">
    <property type="entry name" value="Ubiquitin-like_dom"/>
</dbReference>
<evidence type="ECO:0000259" key="2">
    <source>
        <dbReference type="PROSITE" id="PS50053"/>
    </source>
</evidence>
<dbReference type="EMBL" id="CDMZ01001682">
    <property type="protein sequence ID" value="CEM36179.1"/>
    <property type="molecule type" value="Genomic_DNA"/>
</dbReference>
<dbReference type="InterPro" id="IPR029071">
    <property type="entry name" value="Ubiquitin-like_domsf"/>
</dbReference>
<feature type="region of interest" description="Disordered" evidence="1">
    <location>
        <begin position="98"/>
        <end position="117"/>
    </location>
</feature>
<proteinExistence type="predicted"/>
<evidence type="ECO:0000313" key="3">
    <source>
        <dbReference type="EMBL" id="CEM36179.1"/>
    </source>
</evidence>